<evidence type="ECO:0000256" key="6">
    <source>
        <dbReference type="ARBA" id="ARBA00023284"/>
    </source>
</evidence>
<reference evidence="12" key="2">
    <citation type="submission" date="2021-11" db="EMBL/GenBank/DDBJ databases">
        <title>Genome sequence of Xylella taiwanensis PLS432.</title>
        <authorList>
            <person name="Weng L.-W."/>
            <person name="Su C.-C."/>
            <person name="Tsai C.-W."/>
            <person name="Kuo C.-H."/>
        </authorList>
    </citation>
    <scope>NUCLEOTIDE SEQUENCE</scope>
    <source>
        <strain evidence="12">PLS432</strain>
    </source>
</reference>
<dbReference type="Proteomes" id="UP000020406">
    <property type="component" value="Unassembled WGS sequence"/>
</dbReference>
<comment type="subcellular location">
    <subcellularLocation>
        <location evidence="1 7">Periplasm</location>
    </subcellularLocation>
</comment>
<dbReference type="PANTHER" id="PTHR35891:SF2">
    <property type="entry name" value="THIOL:DISULFIDE INTERCHANGE PROTEIN DSBA"/>
    <property type="match status" value="1"/>
</dbReference>
<dbReference type="InterPro" id="IPR050824">
    <property type="entry name" value="Thiol_disulfide_DsbA"/>
</dbReference>
<evidence type="ECO:0000313" key="13">
    <source>
        <dbReference type="Proteomes" id="UP000020406"/>
    </source>
</evidence>
<dbReference type="EMBL" id="JDSQ01000020">
    <property type="protein sequence ID" value="EWS77450.1"/>
    <property type="molecule type" value="Genomic_DNA"/>
</dbReference>
<dbReference type="PROSITE" id="PS51352">
    <property type="entry name" value="THIOREDOXIN_2"/>
    <property type="match status" value="1"/>
</dbReference>
<reference evidence="11 13" key="1">
    <citation type="journal article" date="2014" name="Genome Announc.">
        <title>Draft Genome Sequence of Xylella fastidiosa Pear Leaf Scorch Strain in Taiwan.</title>
        <authorList>
            <person name="Su C.C."/>
            <person name="Deng W.L."/>
            <person name="Jan F.J."/>
            <person name="Chang C.J."/>
            <person name="Huang H."/>
            <person name="Chen J."/>
        </authorList>
    </citation>
    <scope>NUCLEOTIDE SEQUENCE [LARGE SCALE GENOMIC DNA]</scope>
    <source>
        <strain evidence="11 13">PLS229</strain>
    </source>
</reference>
<evidence type="ECO:0000256" key="5">
    <source>
        <dbReference type="ARBA" id="ARBA00023157"/>
    </source>
</evidence>
<evidence type="ECO:0000256" key="9">
    <source>
        <dbReference type="SAM" id="SignalP"/>
    </source>
</evidence>
<keyword evidence="14" id="KW-1185">Reference proteome</keyword>
<feature type="signal peptide" evidence="9">
    <location>
        <begin position="1"/>
        <end position="21"/>
    </location>
</feature>
<dbReference type="PANTHER" id="PTHR35891">
    <property type="entry name" value="THIOL:DISULFIDE INTERCHANGE PROTEIN DSBA"/>
    <property type="match status" value="1"/>
</dbReference>
<comment type="similarity">
    <text evidence="2">Belongs to the thioredoxin family. DsbA subfamily.</text>
</comment>
<keyword evidence="3 9" id="KW-0732">Signal</keyword>
<evidence type="ECO:0000259" key="10">
    <source>
        <dbReference type="PROSITE" id="PS51352"/>
    </source>
</evidence>
<dbReference type="CDD" id="cd03019">
    <property type="entry name" value="DsbA_DsbA"/>
    <property type="match status" value="1"/>
</dbReference>
<dbReference type="GeneID" id="68901293"/>
<feature type="disulfide bond" description="Redox-active" evidence="8">
    <location>
        <begin position="59"/>
        <end position="62"/>
    </location>
</feature>
<comment type="caution">
    <text evidence="11">The sequence shown here is derived from an EMBL/GenBank/DDBJ whole genome shotgun (WGS) entry which is preliminary data.</text>
</comment>
<dbReference type="AlphaFoldDB" id="Z9JGC9"/>
<dbReference type="Proteomes" id="UP001430701">
    <property type="component" value="Unassembled WGS sequence"/>
</dbReference>
<dbReference type="PROSITE" id="PS00194">
    <property type="entry name" value="THIOREDOXIN_1"/>
    <property type="match status" value="1"/>
</dbReference>
<dbReference type="PATRIC" id="fig|1444770.3.peg.2580"/>
<dbReference type="Pfam" id="PF01323">
    <property type="entry name" value="DSBA"/>
    <property type="match status" value="1"/>
</dbReference>
<dbReference type="EMBL" id="JAJPPU010000001">
    <property type="protein sequence ID" value="MCD8472277.1"/>
    <property type="molecule type" value="Genomic_DNA"/>
</dbReference>
<dbReference type="SUPFAM" id="SSF52833">
    <property type="entry name" value="Thioredoxin-like"/>
    <property type="match status" value="1"/>
</dbReference>
<dbReference type="InterPro" id="IPR036249">
    <property type="entry name" value="Thioredoxin-like_sf"/>
</dbReference>
<sequence length="218" mass="23842">MSVFGRLLSLLLALVPLSAWAAVNHPPVVGQDYVEISDGQPFAPLAGKIEVVEIFGYTCVHCAHFESKLQVWNTRQAKDVRFTLVPAVFGGIWDSFARAYLAADILGVAQRSHAAMFEAIHEKGSVPIQNVAPEELAVFYAGYGVQPDHFVATFNGPEVEKRLQAARDYALKVHPSGTPTIVVNGRYMVSGHDFDDTLRITDYLVSRARVAARSGKSD</sequence>
<evidence type="ECO:0000313" key="12">
    <source>
        <dbReference type="EMBL" id="MCD8472277.1"/>
    </source>
</evidence>
<protein>
    <recommendedName>
        <fullName evidence="7">Thiol:disulfide interchange protein</fullName>
    </recommendedName>
</protein>
<evidence type="ECO:0000256" key="7">
    <source>
        <dbReference type="PIRNR" id="PIRNR001488"/>
    </source>
</evidence>
<dbReference type="InterPro" id="IPR017937">
    <property type="entry name" value="Thioredoxin_CS"/>
</dbReference>
<name>Z9JGC9_9GAMM</name>
<dbReference type="KEGG" id="xtw:AB672_08310"/>
<proteinExistence type="inferred from homology"/>
<gene>
    <name evidence="11" type="ORF">AF72_10910</name>
    <name evidence="12" type="ORF">LPH55_02025</name>
</gene>
<evidence type="ECO:0000313" key="11">
    <source>
        <dbReference type="EMBL" id="EWS77450.1"/>
    </source>
</evidence>
<feature type="domain" description="Thioredoxin" evidence="10">
    <location>
        <begin position="11"/>
        <end position="206"/>
    </location>
</feature>
<evidence type="ECO:0000256" key="1">
    <source>
        <dbReference type="ARBA" id="ARBA00004418"/>
    </source>
</evidence>
<dbReference type="InterPro" id="IPR001853">
    <property type="entry name" value="DSBA-like_thioredoxin_dom"/>
</dbReference>
<accession>Z9JGC9</accession>
<evidence type="ECO:0000256" key="4">
    <source>
        <dbReference type="ARBA" id="ARBA00022764"/>
    </source>
</evidence>
<organism evidence="11 13">
    <name type="scientific">Xylella taiwanensis</name>
    <dbReference type="NCBI Taxonomy" id="1444770"/>
    <lineage>
        <taxon>Bacteria</taxon>
        <taxon>Pseudomonadati</taxon>
        <taxon>Pseudomonadota</taxon>
        <taxon>Gammaproteobacteria</taxon>
        <taxon>Lysobacterales</taxon>
        <taxon>Lysobacteraceae</taxon>
        <taxon>Xylella</taxon>
    </lineage>
</organism>
<dbReference type="STRING" id="1444770.AF72_10910"/>
<dbReference type="PIRSF" id="PIRSF001488">
    <property type="entry name" value="Tdi_protein"/>
    <property type="match status" value="1"/>
</dbReference>
<dbReference type="GO" id="GO:0015036">
    <property type="term" value="F:disulfide oxidoreductase activity"/>
    <property type="evidence" value="ECO:0007669"/>
    <property type="project" value="UniProtKB-ARBA"/>
</dbReference>
<keyword evidence="4 7" id="KW-0574">Periplasm</keyword>
<dbReference type="RefSeq" id="WP_038272264.1">
    <property type="nucleotide sequence ID" value="NZ_CP053627.1"/>
</dbReference>
<dbReference type="GO" id="GO:0042597">
    <property type="term" value="C:periplasmic space"/>
    <property type="evidence" value="ECO:0007669"/>
    <property type="project" value="UniProtKB-SubCell"/>
</dbReference>
<dbReference type="Gene3D" id="3.40.30.10">
    <property type="entry name" value="Glutaredoxin"/>
    <property type="match status" value="1"/>
</dbReference>
<evidence type="ECO:0000313" key="14">
    <source>
        <dbReference type="Proteomes" id="UP001430701"/>
    </source>
</evidence>
<dbReference type="InterPro" id="IPR013766">
    <property type="entry name" value="Thioredoxin_domain"/>
</dbReference>
<feature type="chain" id="PRO_5004990784" description="Thiol:disulfide interchange protein" evidence="9">
    <location>
        <begin position="22"/>
        <end position="218"/>
    </location>
</feature>
<keyword evidence="6" id="KW-0676">Redox-active center</keyword>
<evidence type="ECO:0000256" key="8">
    <source>
        <dbReference type="PIRSR" id="PIRSR001488-1"/>
    </source>
</evidence>
<keyword evidence="5 7" id="KW-1015">Disulfide bond</keyword>
<dbReference type="eggNOG" id="COG1651">
    <property type="taxonomic scope" value="Bacteria"/>
</dbReference>
<evidence type="ECO:0000256" key="3">
    <source>
        <dbReference type="ARBA" id="ARBA00022729"/>
    </source>
</evidence>
<evidence type="ECO:0000256" key="2">
    <source>
        <dbReference type="ARBA" id="ARBA00005791"/>
    </source>
</evidence>
<dbReference type="OrthoDB" id="9784896at2"/>
<dbReference type="InterPro" id="IPR023205">
    <property type="entry name" value="DsbA/DsbL"/>
</dbReference>